<dbReference type="Pfam" id="PF04168">
    <property type="entry name" value="Alpha-E"/>
    <property type="match status" value="1"/>
</dbReference>
<dbReference type="Proteomes" id="UP000074561">
    <property type="component" value="Chromosome"/>
</dbReference>
<dbReference type="EMBL" id="CP013234">
    <property type="protein sequence ID" value="AMP07080.1"/>
    <property type="molecule type" value="Genomic_DNA"/>
</dbReference>
<dbReference type="Gene3D" id="3.30.1490.270">
    <property type="match status" value="1"/>
</dbReference>
<evidence type="ECO:0000259" key="1">
    <source>
        <dbReference type="Pfam" id="PF04168"/>
    </source>
</evidence>
<dbReference type="InterPro" id="IPR025841">
    <property type="entry name" value="CP_ATPgrasp_2"/>
</dbReference>
<dbReference type="InterPro" id="IPR051680">
    <property type="entry name" value="ATP-dep_Glu-Cys_Ligase-2"/>
</dbReference>
<dbReference type="PANTHER" id="PTHR34595">
    <property type="entry name" value="BLR5612 PROTEIN"/>
    <property type="match status" value="1"/>
</dbReference>
<evidence type="ECO:0000313" key="4">
    <source>
        <dbReference type="Proteomes" id="UP000074561"/>
    </source>
</evidence>
<dbReference type="OrthoDB" id="9804079at2"/>
<dbReference type="Gene3D" id="3.40.50.11290">
    <property type="match status" value="1"/>
</dbReference>
<name>A0A127QAI0_9BURK</name>
<dbReference type="RefSeq" id="WP_061944191.1">
    <property type="nucleotide sequence ID" value="NZ_CP013234.1"/>
</dbReference>
<reference evidence="3 4" key="1">
    <citation type="submission" date="2015-11" db="EMBL/GenBank/DDBJ databases">
        <title>Exploring the genomic traits of fungus-feeding bacterial genus Collimonas.</title>
        <authorList>
            <person name="Song C."/>
            <person name="Schmidt R."/>
            <person name="de Jager V."/>
            <person name="Krzyzanowska D."/>
            <person name="Jongedijk E."/>
            <person name="Cankar K."/>
            <person name="Beekwilder J."/>
            <person name="van Veen A."/>
            <person name="de Boer W."/>
            <person name="van Veen J.A."/>
            <person name="Garbeva P."/>
        </authorList>
    </citation>
    <scope>NUCLEOTIDE SEQUENCE [LARGE SCALE GENOMIC DNA]</scope>
    <source>
        <strain evidence="3 4">Ter91</strain>
    </source>
</reference>
<dbReference type="PANTHER" id="PTHR34595:SF2">
    <property type="entry name" value="BLR2978 PROTEIN"/>
    <property type="match status" value="1"/>
</dbReference>
<dbReference type="InterPro" id="IPR007296">
    <property type="entry name" value="DUF403"/>
</dbReference>
<dbReference type="KEGG" id="cpra:CPter91_4785"/>
<evidence type="ECO:0000259" key="2">
    <source>
        <dbReference type="Pfam" id="PF14403"/>
    </source>
</evidence>
<proteinExistence type="predicted"/>
<evidence type="ECO:0000313" key="3">
    <source>
        <dbReference type="EMBL" id="AMP07080.1"/>
    </source>
</evidence>
<dbReference type="AlphaFoldDB" id="A0A127QAI0"/>
<sequence>MYRRLLESYPAEADRYDEMLEAGGRLRPHWRTLIDQLEDLSPEVLRRRAREVREAIAADGVTYNVYADPQGANRPWELDLLPQIISAEEWQTLSASVIQRAKLLNAVLADLYGPQMLLSEGLLPPALVFGQHGYLWPCRGIEPPGGIHLHLYAIDLARSPDGHWWVISDRTQGPSGAGYALQNRQIMSRAMPDTVRDMHVQSLLKFFHTLHNSLSELAPACGEPPLVVLLTPGPYNETYSEHAFLAHTLGFPLVEGADLMVRGDMVYLKTLSGLRRVHAILRRLDDDYCDPLELRADSALGIPGLVQAARLGNVLIANSLGSGVLESGALHGFLPAICQRLLGQPLALPAVASWWCGEKPALEYTLANLEQLVIMPAFPSMRMQPVYGHSLNAQSRQRVIESLLTQPHAYVAQEWVRLSQAPVLSRSGEYRLMSRAVSLRVFVVAAADGSYHVMPGGLTRVAPRQRKDIVSMQQGGASKDVWVLGQMRTEAADGPTAASAAAESQDGRQRSLDTAHTSLDTIRSTVDISSHAGENLFWMGRYAERCDNLSHLLRATLQRSTDLQGDARENFYQLCEICRGLGIALPAPAASGRPTVNALQQALIAAIVDPTAATSIAANLRHLHHCGYQVREHLSLDNWHAINRMPGLVADSGGAAGMTPALALNMLNNVIQACVGLAGHALDDTTRDEGWHFLMLGRHIERMTHLAALFGQFLRQPPAAQIKILPWLLESANSVVTYRVRYRRTPEWLPVLHLLVFDVSNPHGIAFQFQMLERYLSDIAEQLGTLSMDTPAHLSALLHEFELEDLSHDSLFVADAHARLVQLMREAITGAFALSDELARHFFTPLNAPVSQGVS</sequence>
<accession>A0A127QAI0</accession>
<organism evidence="3 4">
    <name type="scientific">Collimonas pratensis</name>
    <dbReference type="NCBI Taxonomy" id="279113"/>
    <lineage>
        <taxon>Bacteria</taxon>
        <taxon>Pseudomonadati</taxon>
        <taxon>Pseudomonadota</taxon>
        <taxon>Betaproteobacteria</taxon>
        <taxon>Burkholderiales</taxon>
        <taxon>Oxalobacteraceae</taxon>
        <taxon>Collimonas</taxon>
    </lineage>
</organism>
<dbReference type="PATRIC" id="fig|279113.9.peg.4745"/>
<feature type="domain" description="Circularly permuted ATP-grasp type 2" evidence="2">
    <location>
        <begin position="82"/>
        <end position="462"/>
    </location>
</feature>
<feature type="domain" description="DUF403" evidence="1">
    <location>
        <begin position="529"/>
        <end position="843"/>
    </location>
</feature>
<dbReference type="Pfam" id="PF14403">
    <property type="entry name" value="CP_ATPgrasp_2"/>
    <property type="match status" value="1"/>
</dbReference>
<dbReference type="STRING" id="279113.CPter91_4785"/>
<dbReference type="SUPFAM" id="SSF56059">
    <property type="entry name" value="Glutathione synthetase ATP-binding domain-like"/>
    <property type="match status" value="1"/>
</dbReference>
<protein>
    <submittedName>
        <fullName evidence="3">A circularly permuted ATPgrasp family protein</fullName>
    </submittedName>
</protein>
<gene>
    <name evidence="3" type="ORF">CPter91_4785</name>
</gene>